<dbReference type="AlphaFoldDB" id="A0A9D2J4W0"/>
<gene>
    <name evidence="2" type="ORF">H9815_13285</name>
</gene>
<keyword evidence="1" id="KW-1133">Transmembrane helix</keyword>
<protein>
    <recommendedName>
        <fullName evidence="4">DUF3137 domain-containing protein</fullName>
    </recommendedName>
</protein>
<evidence type="ECO:0000313" key="3">
    <source>
        <dbReference type="Proteomes" id="UP000824037"/>
    </source>
</evidence>
<accession>A0A9D2J4W0</accession>
<dbReference type="Proteomes" id="UP000824037">
    <property type="component" value="Unassembled WGS sequence"/>
</dbReference>
<dbReference type="EMBL" id="DXBY01000227">
    <property type="protein sequence ID" value="HIZ36741.1"/>
    <property type="molecule type" value="Genomic_DNA"/>
</dbReference>
<sequence>MSPPAAPRPPRRSPAERWVRRTSRTLIVLATVSGGLAYITFGVLMEFDKDDDPAYQGLLTVCVVVFLTAAAGRVLWGIFVFARKAVRRGPRRRELRAMAHRIGWQWIARRKQIPAATRGRLSHIDPVQVKPDDAKPRYTELLYGTFAGRPSLSVHVERDSRLLPVVAQLVAHELPGALPELRITDRSDDPYGLAPAQQFESARFNESWRVHAKDKRYASAFTHPGMMQLLNGLDPSITTLHLRGAWLISEAPVSFNPQLLQTHLDAMARIAEAVPDWVWAEYGSVDPGTWSRQV</sequence>
<reference evidence="2" key="2">
    <citation type="submission" date="2021-04" db="EMBL/GenBank/DDBJ databases">
        <authorList>
            <person name="Gilroy R."/>
        </authorList>
    </citation>
    <scope>NUCLEOTIDE SEQUENCE</scope>
    <source>
        <strain evidence="2">ChiGjej4B4-7305</strain>
    </source>
</reference>
<keyword evidence="1" id="KW-0472">Membrane</keyword>
<proteinExistence type="predicted"/>
<reference evidence="2" key="1">
    <citation type="journal article" date="2021" name="PeerJ">
        <title>Extensive microbial diversity within the chicken gut microbiome revealed by metagenomics and culture.</title>
        <authorList>
            <person name="Gilroy R."/>
            <person name="Ravi A."/>
            <person name="Getino M."/>
            <person name="Pursley I."/>
            <person name="Horton D.L."/>
            <person name="Alikhan N.F."/>
            <person name="Baker D."/>
            <person name="Gharbi K."/>
            <person name="Hall N."/>
            <person name="Watson M."/>
            <person name="Adriaenssens E.M."/>
            <person name="Foster-Nyarko E."/>
            <person name="Jarju S."/>
            <person name="Secka A."/>
            <person name="Antonio M."/>
            <person name="Oren A."/>
            <person name="Chaudhuri R.R."/>
            <person name="La Ragione R."/>
            <person name="Hildebrand F."/>
            <person name="Pallen M.J."/>
        </authorList>
    </citation>
    <scope>NUCLEOTIDE SEQUENCE</scope>
    <source>
        <strain evidence="2">ChiGjej4B4-7305</strain>
    </source>
</reference>
<feature type="transmembrane region" description="Helical" evidence="1">
    <location>
        <begin position="26"/>
        <end position="45"/>
    </location>
</feature>
<feature type="transmembrane region" description="Helical" evidence="1">
    <location>
        <begin position="57"/>
        <end position="82"/>
    </location>
</feature>
<keyword evidence="1" id="KW-0812">Transmembrane</keyword>
<comment type="caution">
    <text evidence="2">The sequence shown here is derived from an EMBL/GenBank/DDBJ whole genome shotgun (WGS) entry which is preliminary data.</text>
</comment>
<name>A0A9D2J4W0_9MICO</name>
<evidence type="ECO:0000256" key="1">
    <source>
        <dbReference type="SAM" id="Phobius"/>
    </source>
</evidence>
<evidence type="ECO:0000313" key="2">
    <source>
        <dbReference type="EMBL" id="HIZ36741.1"/>
    </source>
</evidence>
<evidence type="ECO:0008006" key="4">
    <source>
        <dbReference type="Google" id="ProtNLM"/>
    </source>
</evidence>
<organism evidence="2 3">
    <name type="scientific">Candidatus Ruania gallistercoris</name>
    <dbReference type="NCBI Taxonomy" id="2838746"/>
    <lineage>
        <taxon>Bacteria</taxon>
        <taxon>Bacillati</taxon>
        <taxon>Actinomycetota</taxon>
        <taxon>Actinomycetes</taxon>
        <taxon>Micrococcales</taxon>
        <taxon>Ruaniaceae</taxon>
        <taxon>Ruania</taxon>
    </lineage>
</organism>